<evidence type="ECO:0000256" key="3">
    <source>
        <dbReference type="ARBA" id="ARBA00012729"/>
    </source>
</evidence>
<dbReference type="EC" id="3.2.1.14" evidence="3"/>
<reference evidence="11" key="1">
    <citation type="journal article" date="2021" name="IMA Fungus">
        <title>Genomic characterization of three marine fungi, including Emericellopsis atlantica sp. nov. with signatures of a generalist lifestyle and marine biomass degradation.</title>
        <authorList>
            <person name="Hagestad O.C."/>
            <person name="Hou L."/>
            <person name="Andersen J.H."/>
            <person name="Hansen E.H."/>
            <person name="Altermark B."/>
            <person name="Li C."/>
            <person name="Kuhnert E."/>
            <person name="Cox R.J."/>
            <person name="Crous P.W."/>
            <person name="Spatafora J.W."/>
            <person name="Lail K."/>
            <person name="Amirebrahimi M."/>
            <person name="Lipzen A."/>
            <person name="Pangilinan J."/>
            <person name="Andreopoulos W."/>
            <person name="Hayes R.D."/>
            <person name="Ng V."/>
            <person name="Grigoriev I.V."/>
            <person name="Jackson S.A."/>
            <person name="Sutton T.D.S."/>
            <person name="Dobson A.D.W."/>
            <person name="Rama T."/>
        </authorList>
    </citation>
    <scope>NUCLEOTIDE SEQUENCE</scope>
    <source>
        <strain evidence="11">TRa3180A</strain>
    </source>
</reference>
<gene>
    <name evidence="11" type="ORF">BJ878DRAFT_533166</name>
</gene>
<dbReference type="PANTHER" id="PTHR11177:SF228">
    <property type="entry name" value="CHITINASE"/>
    <property type="match status" value="1"/>
</dbReference>
<proteinExistence type="inferred from homology"/>
<dbReference type="Proteomes" id="UP000887226">
    <property type="component" value="Unassembled WGS sequence"/>
</dbReference>
<dbReference type="InterPro" id="IPR001223">
    <property type="entry name" value="Glyco_hydro18_cat"/>
</dbReference>
<dbReference type="InterPro" id="IPR029070">
    <property type="entry name" value="Chitinase_insertion_sf"/>
</dbReference>
<evidence type="ECO:0000313" key="12">
    <source>
        <dbReference type="Proteomes" id="UP000887226"/>
    </source>
</evidence>
<organism evidence="11 12">
    <name type="scientific">Calycina marina</name>
    <dbReference type="NCBI Taxonomy" id="1763456"/>
    <lineage>
        <taxon>Eukaryota</taxon>
        <taxon>Fungi</taxon>
        <taxon>Dikarya</taxon>
        <taxon>Ascomycota</taxon>
        <taxon>Pezizomycotina</taxon>
        <taxon>Leotiomycetes</taxon>
        <taxon>Helotiales</taxon>
        <taxon>Pezizellaceae</taxon>
        <taxon>Calycina</taxon>
    </lineage>
</organism>
<comment type="similarity">
    <text evidence="2">Belongs to the glycosyl hydrolase 18 family. Chitinase class V subfamily.</text>
</comment>
<dbReference type="PANTHER" id="PTHR11177">
    <property type="entry name" value="CHITINASE"/>
    <property type="match status" value="1"/>
</dbReference>
<evidence type="ECO:0000256" key="5">
    <source>
        <dbReference type="ARBA" id="ARBA00023024"/>
    </source>
</evidence>
<dbReference type="PROSITE" id="PS51910">
    <property type="entry name" value="GH18_2"/>
    <property type="match status" value="1"/>
</dbReference>
<evidence type="ECO:0000259" key="10">
    <source>
        <dbReference type="PROSITE" id="PS51910"/>
    </source>
</evidence>
<evidence type="ECO:0000256" key="6">
    <source>
        <dbReference type="ARBA" id="ARBA00023277"/>
    </source>
</evidence>
<keyword evidence="8" id="KW-0624">Polysaccharide degradation</keyword>
<dbReference type="AlphaFoldDB" id="A0A9P7Z7R2"/>
<protein>
    <recommendedName>
        <fullName evidence="3">chitinase</fullName>
        <ecNumber evidence="3">3.2.1.14</ecNumber>
    </recommendedName>
</protein>
<dbReference type="GO" id="GO:0000272">
    <property type="term" value="P:polysaccharide catabolic process"/>
    <property type="evidence" value="ECO:0007669"/>
    <property type="project" value="UniProtKB-KW"/>
</dbReference>
<evidence type="ECO:0000256" key="4">
    <source>
        <dbReference type="ARBA" id="ARBA00022801"/>
    </source>
</evidence>
<feature type="domain" description="GH18" evidence="10">
    <location>
        <begin position="1"/>
        <end position="342"/>
    </location>
</feature>
<keyword evidence="7 9" id="KW-0326">Glycosidase</keyword>
<dbReference type="InterPro" id="IPR017853">
    <property type="entry name" value="GH"/>
</dbReference>
<dbReference type="GO" id="GO:0008061">
    <property type="term" value="F:chitin binding"/>
    <property type="evidence" value="ECO:0007669"/>
    <property type="project" value="InterPro"/>
</dbReference>
<dbReference type="GO" id="GO:0008843">
    <property type="term" value="F:endochitinase activity"/>
    <property type="evidence" value="ECO:0007669"/>
    <property type="project" value="UniProtKB-EC"/>
</dbReference>
<dbReference type="SMART" id="SM00636">
    <property type="entry name" value="Glyco_18"/>
    <property type="match status" value="1"/>
</dbReference>
<keyword evidence="12" id="KW-1185">Reference proteome</keyword>
<name>A0A9P7Z7R2_9HELO</name>
<evidence type="ECO:0000313" key="11">
    <source>
        <dbReference type="EMBL" id="KAG9246515.1"/>
    </source>
</evidence>
<keyword evidence="6" id="KW-0119">Carbohydrate metabolism</keyword>
<dbReference type="InterPro" id="IPR001579">
    <property type="entry name" value="Glyco_hydro_18_chit_AS"/>
</dbReference>
<dbReference type="SUPFAM" id="SSF51445">
    <property type="entry name" value="(Trans)glycosidases"/>
    <property type="match status" value="1"/>
</dbReference>
<evidence type="ECO:0000256" key="2">
    <source>
        <dbReference type="ARBA" id="ARBA00008682"/>
    </source>
</evidence>
<evidence type="ECO:0000256" key="7">
    <source>
        <dbReference type="ARBA" id="ARBA00023295"/>
    </source>
</evidence>
<dbReference type="PROSITE" id="PS01095">
    <property type="entry name" value="GH18_1"/>
    <property type="match status" value="1"/>
</dbReference>
<dbReference type="OrthoDB" id="76388at2759"/>
<dbReference type="InterPro" id="IPR050314">
    <property type="entry name" value="Glycosyl_Hydrlase_18"/>
</dbReference>
<dbReference type="Pfam" id="PF00704">
    <property type="entry name" value="Glyco_hydro_18"/>
    <property type="match status" value="1"/>
</dbReference>
<dbReference type="GO" id="GO:0006032">
    <property type="term" value="P:chitin catabolic process"/>
    <property type="evidence" value="ECO:0007669"/>
    <property type="project" value="UniProtKB-KW"/>
</dbReference>
<accession>A0A9P7Z7R2</accession>
<keyword evidence="4 9" id="KW-0378">Hydrolase</keyword>
<dbReference type="Gene3D" id="3.10.50.10">
    <property type="match status" value="1"/>
</dbReference>
<comment type="catalytic activity">
    <reaction evidence="1">
        <text>Random endo-hydrolysis of N-acetyl-beta-D-glucosaminide (1-&gt;4)-beta-linkages in chitin and chitodextrins.</text>
        <dbReference type="EC" id="3.2.1.14"/>
    </reaction>
</comment>
<dbReference type="SUPFAM" id="SSF54556">
    <property type="entry name" value="Chitinase insertion domain"/>
    <property type="match status" value="1"/>
</dbReference>
<dbReference type="Gene3D" id="3.20.20.80">
    <property type="entry name" value="Glycosidases"/>
    <property type="match status" value="1"/>
</dbReference>
<dbReference type="InterPro" id="IPR011583">
    <property type="entry name" value="Chitinase_II/V-like_cat"/>
</dbReference>
<dbReference type="EMBL" id="MU253801">
    <property type="protein sequence ID" value="KAG9246515.1"/>
    <property type="molecule type" value="Genomic_DNA"/>
</dbReference>
<evidence type="ECO:0000256" key="9">
    <source>
        <dbReference type="RuleBase" id="RU000489"/>
    </source>
</evidence>
<evidence type="ECO:0000256" key="1">
    <source>
        <dbReference type="ARBA" id="ARBA00000822"/>
    </source>
</evidence>
<sequence>MINAIYYPNWREETPASLDYRYISHVFYAFAHVGEDGNVFLNDLHADTSKEVDGQTNGCIGSLMRMKAQHGVKVILSVGGAAASQNFAKVAHDANLRNNFGASAKRIVDKYGFDGIDIDWEHPSNAEEGQDFLHLLKVLRNYLSKANGYTLSAALPAGQWVLRNIDLRNADDLDFLNLMAYDFAGPWSNLSGHHAQLYSAQPQEESGNKAVKYVISTGFPAEKIVLGIPAYGRSFLGVTGPGSRPHGHGGNEGAFDYKDLPRGNSEHVDSNLVAAYCTGEDGFISYDNASTVETKAVYCRCMKLGGIFYWTGTGDVSDASLGRSLVHKSFLFLDATTPLPLN</sequence>
<keyword evidence="5" id="KW-0146">Chitin degradation</keyword>
<comment type="caution">
    <text evidence="11">The sequence shown here is derived from an EMBL/GenBank/DDBJ whole genome shotgun (WGS) entry which is preliminary data.</text>
</comment>
<dbReference type="GO" id="GO:0005576">
    <property type="term" value="C:extracellular region"/>
    <property type="evidence" value="ECO:0007669"/>
    <property type="project" value="TreeGrafter"/>
</dbReference>
<evidence type="ECO:0000256" key="8">
    <source>
        <dbReference type="ARBA" id="ARBA00023326"/>
    </source>
</evidence>